<dbReference type="Proteomes" id="UP000015354">
    <property type="component" value="Unassembled WGS sequence"/>
</dbReference>
<reference evidence="2 3" key="1">
    <citation type="journal article" date="2013" name="PLoS ONE">
        <title>Predicting the Proteins of Angomonas deanei, Strigomonas culicis and Their Respective Endosymbionts Reveals New Aspects of the Trypanosomatidae Family.</title>
        <authorList>
            <person name="Motta M.C."/>
            <person name="Martins A.C."/>
            <person name="de Souza S.S."/>
            <person name="Catta-Preta C.M."/>
            <person name="Silva R."/>
            <person name="Klein C.C."/>
            <person name="de Almeida L.G."/>
            <person name="de Lima Cunha O."/>
            <person name="Ciapina L.P."/>
            <person name="Brocchi M."/>
            <person name="Colabardini A.C."/>
            <person name="de Araujo Lima B."/>
            <person name="Machado C.R."/>
            <person name="de Almeida Soares C.M."/>
            <person name="Probst C.M."/>
            <person name="de Menezes C.B."/>
            <person name="Thompson C.E."/>
            <person name="Bartholomeu D.C."/>
            <person name="Gradia D.F."/>
            <person name="Pavoni D.P."/>
            <person name="Grisard E.C."/>
            <person name="Fantinatti-Garboggini F."/>
            <person name="Marchini F.K."/>
            <person name="Rodrigues-Luiz G.F."/>
            <person name="Wagner G."/>
            <person name="Goldman G.H."/>
            <person name="Fietto J.L."/>
            <person name="Elias M.C."/>
            <person name="Goldman M.H."/>
            <person name="Sagot M.F."/>
            <person name="Pereira M."/>
            <person name="Stoco P.H."/>
            <person name="de Mendonca-Neto R.P."/>
            <person name="Teixeira S.M."/>
            <person name="Maciel T.E."/>
            <person name="de Oliveira Mendes T.A."/>
            <person name="Urmenyi T.P."/>
            <person name="de Souza W."/>
            <person name="Schenkman S."/>
            <person name="de Vasconcelos A.T."/>
        </authorList>
    </citation>
    <scope>NUCLEOTIDE SEQUENCE [LARGE SCALE GENOMIC DNA]</scope>
</reference>
<dbReference type="OrthoDB" id="278719at2759"/>
<proteinExistence type="predicted"/>
<evidence type="ECO:0000313" key="2">
    <source>
        <dbReference type="EMBL" id="EPY15227.1"/>
    </source>
</evidence>
<organism evidence="2 3">
    <name type="scientific">Strigomonas culicis</name>
    <dbReference type="NCBI Taxonomy" id="28005"/>
    <lineage>
        <taxon>Eukaryota</taxon>
        <taxon>Discoba</taxon>
        <taxon>Euglenozoa</taxon>
        <taxon>Kinetoplastea</taxon>
        <taxon>Metakinetoplastina</taxon>
        <taxon>Trypanosomatida</taxon>
        <taxon>Trypanosomatidae</taxon>
        <taxon>Strigomonadinae</taxon>
        <taxon>Strigomonas</taxon>
    </lineage>
</organism>
<sequence length="204" mass="23345">MDAMNRLFLDEFNGRIRIAEDFLSSFGELEKVANSVSASNVRADPMELLMKKEELNRLELEEDFMYGIERMRRREEKVRSQILGGYPARSTEDASGSSPGPLKPFVPPVTVLDRSAAKERDQYRGFELDEIGRFLLSYERDLLQLKQSILSKRQRIALEHDLLKETRDKAAQDIQRTGSGATWVPARPLPLSDLVRGPSVQYKK</sequence>
<feature type="region of interest" description="Disordered" evidence="1">
    <location>
        <begin position="83"/>
        <end position="107"/>
    </location>
</feature>
<comment type="caution">
    <text evidence="2">The sequence shown here is derived from an EMBL/GenBank/DDBJ whole genome shotgun (WGS) entry which is preliminary data.</text>
</comment>
<evidence type="ECO:0000256" key="1">
    <source>
        <dbReference type="SAM" id="MobiDB-lite"/>
    </source>
</evidence>
<keyword evidence="3" id="KW-1185">Reference proteome</keyword>
<evidence type="ECO:0000313" key="3">
    <source>
        <dbReference type="Proteomes" id="UP000015354"/>
    </source>
</evidence>
<name>S9TB58_9TRYP</name>
<dbReference type="EMBL" id="ATMH01012383">
    <property type="protein sequence ID" value="EPY15227.1"/>
    <property type="molecule type" value="Genomic_DNA"/>
</dbReference>
<dbReference type="AlphaFoldDB" id="S9TB58"/>
<gene>
    <name evidence="2" type="ORF">STCU_12226</name>
</gene>
<accession>S9TB58</accession>
<protein>
    <submittedName>
        <fullName evidence="2">Uncharacterized protein</fullName>
    </submittedName>
</protein>